<dbReference type="PROSITE" id="PS50082">
    <property type="entry name" value="WD_REPEATS_2"/>
    <property type="match status" value="1"/>
</dbReference>
<evidence type="ECO:0000256" key="2">
    <source>
        <dbReference type="ARBA" id="ARBA00005434"/>
    </source>
</evidence>
<dbReference type="SMART" id="SM00320">
    <property type="entry name" value="WD40"/>
    <property type="match status" value="4"/>
</dbReference>
<protein>
    <recommendedName>
        <fullName evidence="3">WD repeat-containing protein 76</fullName>
    </recommendedName>
</protein>
<accession>V4A1W1</accession>
<dbReference type="RefSeq" id="XP_009051663.1">
    <property type="nucleotide sequence ID" value="XM_009053415.1"/>
</dbReference>
<comment type="function">
    <text evidence="1">Specifically binds 5-hydroxymethylcytosine (5hmC), suggesting that it acts as a specific reader of 5hmC.</text>
</comment>
<organism evidence="8 9">
    <name type="scientific">Lottia gigantea</name>
    <name type="common">Giant owl limpet</name>
    <dbReference type="NCBI Taxonomy" id="225164"/>
    <lineage>
        <taxon>Eukaryota</taxon>
        <taxon>Metazoa</taxon>
        <taxon>Spiralia</taxon>
        <taxon>Lophotrochozoa</taxon>
        <taxon>Mollusca</taxon>
        <taxon>Gastropoda</taxon>
        <taxon>Patellogastropoda</taxon>
        <taxon>Lottioidea</taxon>
        <taxon>Lottiidae</taxon>
        <taxon>Lottia</taxon>
    </lineage>
</organism>
<evidence type="ECO:0000256" key="3">
    <source>
        <dbReference type="ARBA" id="ARBA00021234"/>
    </source>
</evidence>
<dbReference type="SUPFAM" id="SSF50978">
    <property type="entry name" value="WD40 repeat-like"/>
    <property type="match status" value="1"/>
</dbReference>
<dbReference type="InterPro" id="IPR036322">
    <property type="entry name" value="WD40_repeat_dom_sf"/>
</dbReference>
<dbReference type="GeneID" id="20247637"/>
<evidence type="ECO:0000256" key="5">
    <source>
        <dbReference type="ARBA" id="ARBA00022737"/>
    </source>
</evidence>
<dbReference type="PANTHER" id="PTHR14773">
    <property type="entry name" value="WD REPEAT-CONTAINING PROTEIN 76"/>
    <property type="match status" value="1"/>
</dbReference>
<dbReference type="FunFam" id="2.130.10.10:FF:000180">
    <property type="entry name" value="WD repeat-containing protein 76"/>
    <property type="match status" value="1"/>
</dbReference>
<feature type="compositionally biased region" description="Acidic residues" evidence="7">
    <location>
        <begin position="67"/>
        <end position="80"/>
    </location>
</feature>
<dbReference type="Pfam" id="PF00400">
    <property type="entry name" value="WD40"/>
    <property type="match status" value="1"/>
</dbReference>
<evidence type="ECO:0000256" key="1">
    <source>
        <dbReference type="ARBA" id="ARBA00002530"/>
    </source>
</evidence>
<dbReference type="GO" id="GO:2000001">
    <property type="term" value="P:regulation of DNA damage checkpoint"/>
    <property type="evidence" value="ECO:0007669"/>
    <property type="project" value="TreeGrafter"/>
</dbReference>
<reference evidence="8 9" key="1">
    <citation type="journal article" date="2013" name="Nature">
        <title>Insights into bilaterian evolution from three spiralian genomes.</title>
        <authorList>
            <person name="Simakov O."/>
            <person name="Marletaz F."/>
            <person name="Cho S.J."/>
            <person name="Edsinger-Gonzales E."/>
            <person name="Havlak P."/>
            <person name="Hellsten U."/>
            <person name="Kuo D.H."/>
            <person name="Larsson T."/>
            <person name="Lv J."/>
            <person name="Arendt D."/>
            <person name="Savage R."/>
            <person name="Osoegawa K."/>
            <person name="de Jong P."/>
            <person name="Grimwood J."/>
            <person name="Chapman J.A."/>
            <person name="Shapiro H."/>
            <person name="Aerts A."/>
            <person name="Otillar R.P."/>
            <person name="Terry A.Y."/>
            <person name="Boore J.L."/>
            <person name="Grigoriev I.V."/>
            <person name="Lindberg D.R."/>
            <person name="Seaver E.C."/>
            <person name="Weisblat D.A."/>
            <person name="Putnam N.H."/>
            <person name="Rokhsar D.S."/>
        </authorList>
    </citation>
    <scope>NUCLEOTIDE SEQUENCE [LARGE SCALE GENOMIC DNA]</scope>
</reference>
<dbReference type="HOGENOM" id="CLU_017019_0_0_1"/>
<keyword evidence="4 6" id="KW-0853">WD repeat</keyword>
<comment type="similarity">
    <text evidence="2">Belongs to the WD repeat DDB2/WDR76 family.</text>
</comment>
<dbReference type="CTD" id="20247637"/>
<dbReference type="InterPro" id="IPR015943">
    <property type="entry name" value="WD40/YVTN_repeat-like_dom_sf"/>
</dbReference>
<dbReference type="Proteomes" id="UP000030746">
    <property type="component" value="Unassembled WGS sequence"/>
</dbReference>
<evidence type="ECO:0000313" key="9">
    <source>
        <dbReference type="Proteomes" id="UP000030746"/>
    </source>
</evidence>
<dbReference type="PROSITE" id="PS50294">
    <property type="entry name" value="WD_REPEATS_REGION"/>
    <property type="match status" value="1"/>
</dbReference>
<dbReference type="AlphaFoldDB" id="V4A1W1"/>
<dbReference type="EMBL" id="KB201304">
    <property type="protein sequence ID" value="ESO97818.1"/>
    <property type="molecule type" value="Genomic_DNA"/>
</dbReference>
<dbReference type="InterPro" id="IPR050853">
    <property type="entry name" value="WD_repeat_DNA-damage-binding"/>
</dbReference>
<evidence type="ECO:0000256" key="7">
    <source>
        <dbReference type="SAM" id="MobiDB-lite"/>
    </source>
</evidence>
<dbReference type="KEGG" id="lgi:LOTGIDRAFT_228373"/>
<name>V4A1W1_LOTGI</name>
<dbReference type="Gene3D" id="2.130.10.10">
    <property type="entry name" value="YVTN repeat-like/Quinoprotein amine dehydrogenase"/>
    <property type="match status" value="1"/>
</dbReference>
<proteinExistence type="inferred from homology"/>
<gene>
    <name evidence="8" type="ORF">LOTGIDRAFT_228373</name>
</gene>
<evidence type="ECO:0000313" key="8">
    <source>
        <dbReference type="EMBL" id="ESO97818.1"/>
    </source>
</evidence>
<keyword evidence="5" id="KW-0677">Repeat</keyword>
<evidence type="ECO:0000256" key="6">
    <source>
        <dbReference type="PROSITE-ProRule" id="PRU00221"/>
    </source>
</evidence>
<feature type="compositionally biased region" description="Basic and acidic residues" evidence="7">
    <location>
        <begin position="44"/>
        <end position="66"/>
    </location>
</feature>
<sequence length="536" mass="60965">MKSAVRSSKRKRESVEMDKTKSKTKRFKDEVIEDLELPAVSKSIEFDPSPRKDEIQVKNENIKPDSLDEDSNDEEEDEDYELVRQRNIEANNKFLSQIGMFEAKQQLSSAVKPKKESSQRGIKKPKKIREPIVIRKSRRLARIDPEGNHLPDPVVLEYNKPIMPPVCPVDMSAILLNDDDQDYHKKVSSIFTSTKIPEQKPLSSALQSYLKEINNLKLEETGIAKVVPTRVFSLAIHPMVDKLLIAAGGKWGGVGLWDVDSTDNQDGVVAYKPYVSPVNWVSFHQDYPAHIYTTSYDGSCRYADFETGKFLEIYAVPSDENILLRNADFLTSETLLISQSDGCVALVDRRTPSTTAENIYEVHERPLRTLNIHPDKQYFCTASLDATVKVWDIRQMKVKKNTCISEGKHSRVVNSANFSPITGKHCVSLSDDNTIHIYDVDANKQLKLKKSIRHNNHTGRWLTKLRCIWHPRREDLFISGSMERPRRIEMFSDEGTLVKTFSNEDYLGSVCSINAFHPSLNILAGANSSGRVHVFR</sequence>
<dbReference type="OrthoDB" id="9890280at2759"/>
<dbReference type="STRING" id="225164.V4A1W1"/>
<feature type="region of interest" description="Disordered" evidence="7">
    <location>
        <begin position="106"/>
        <end position="128"/>
    </location>
</feature>
<dbReference type="GO" id="GO:0003677">
    <property type="term" value="F:DNA binding"/>
    <property type="evidence" value="ECO:0007669"/>
    <property type="project" value="TreeGrafter"/>
</dbReference>
<dbReference type="PANTHER" id="PTHR14773:SF0">
    <property type="entry name" value="WD REPEAT-CONTAINING PROTEIN 76"/>
    <property type="match status" value="1"/>
</dbReference>
<feature type="region of interest" description="Disordered" evidence="7">
    <location>
        <begin position="1"/>
        <end position="80"/>
    </location>
</feature>
<dbReference type="GO" id="GO:0005634">
    <property type="term" value="C:nucleus"/>
    <property type="evidence" value="ECO:0007669"/>
    <property type="project" value="TreeGrafter"/>
</dbReference>
<feature type="repeat" description="WD" evidence="6">
    <location>
        <begin position="360"/>
        <end position="401"/>
    </location>
</feature>
<dbReference type="InterPro" id="IPR001680">
    <property type="entry name" value="WD40_rpt"/>
</dbReference>
<evidence type="ECO:0000256" key="4">
    <source>
        <dbReference type="ARBA" id="ARBA00022574"/>
    </source>
</evidence>
<keyword evidence="9" id="KW-1185">Reference proteome</keyword>
<dbReference type="OMA" id="DPNTLYW"/>